<protein>
    <submittedName>
        <fullName evidence="1">Uncharacterized protein</fullName>
    </submittedName>
</protein>
<dbReference type="RefSeq" id="WP_089097327.1">
    <property type="nucleotide sequence ID" value="NZ_NDYL01000001.1"/>
</dbReference>
<proteinExistence type="predicted"/>
<keyword evidence="2" id="KW-1185">Reference proteome</keyword>
<dbReference type="Proteomes" id="UP000198394">
    <property type="component" value="Unassembled WGS sequence"/>
</dbReference>
<dbReference type="AlphaFoldDB" id="A0A226QTN5"/>
<name>A0A226QTN5_9BACL</name>
<comment type="caution">
    <text evidence="1">The sequence shown here is derived from an EMBL/GenBank/DDBJ whole genome shotgun (WGS) entry which is preliminary data.</text>
</comment>
<evidence type="ECO:0000313" key="2">
    <source>
        <dbReference type="Proteomes" id="UP000198394"/>
    </source>
</evidence>
<gene>
    <name evidence="1" type="ORF">B9L23_08395</name>
</gene>
<evidence type="ECO:0000313" key="1">
    <source>
        <dbReference type="EMBL" id="OXB94872.1"/>
    </source>
</evidence>
<organism evidence="1 2">
    <name type="scientific">Parageobacillus galactosidasius</name>
    <dbReference type="NCBI Taxonomy" id="883812"/>
    <lineage>
        <taxon>Bacteria</taxon>
        <taxon>Bacillati</taxon>
        <taxon>Bacillota</taxon>
        <taxon>Bacilli</taxon>
        <taxon>Bacillales</taxon>
        <taxon>Anoxybacillaceae</taxon>
        <taxon>Parageobacillus</taxon>
    </lineage>
</organism>
<reference evidence="1 2" key="1">
    <citation type="submission" date="2017-04" db="EMBL/GenBank/DDBJ databases">
        <title>The genome sequence of Parageobacillus galactosidasius DSM 18751.</title>
        <authorList>
            <person name="Ramaloko W.T."/>
            <person name="Koen N."/>
            <person name="Polliack S."/>
            <person name="Aliyu H."/>
            <person name="Lebre P."/>
            <person name="Mohr T."/>
            <person name="Oswald F."/>
            <person name="Zwick M."/>
            <person name="Neumann A."/>
            <person name="Syldatk C."/>
            <person name="Cowan D."/>
            <person name="De Maayer P."/>
        </authorList>
    </citation>
    <scope>NUCLEOTIDE SEQUENCE [LARGE SCALE GENOMIC DNA]</scope>
    <source>
        <strain evidence="1 2">DSM 18751</strain>
    </source>
</reference>
<sequence>MTLSTLQNLQDCYEAALKNNASYIGIAVRIPNIDGAEVIINKTSNFEEKMNYYQKAYDENLKLKSNPDIQIVAFASGNSFDDIEKHLKLILQ</sequence>
<accession>A0A226QTN5</accession>
<dbReference type="EMBL" id="NDYL01000001">
    <property type="protein sequence ID" value="OXB94872.1"/>
    <property type="molecule type" value="Genomic_DNA"/>
</dbReference>